<dbReference type="GeneID" id="27369076"/>
<reference evidence="2 3" key="1">
    <citation type="journal article" date="2012" name="Nat. Commun.">
        <title>A multi-omic map of the lipid-producing yeast Rhodosporidium toruloides.</title>
        <authorList>
            <person name="Zhu Z."/>
            <person name="Zhang S."/>
            <person name="Liu H."/>
            <person name="Shen H."/>
            <person name="Lin X."/>
            <person name="Yang F."/>
            <person name="Zhou Y.J."/>
            <person name="Jin G."/>
            <person name="Ye M."/>
            <person name="Zou H."/>
            <person name="Zou H."/>
            <person name="Zhao Z.K."/>
        </authorList>
    </citation>
    <scope>NUCLEOTIDE SEQUENCE [LARGE SCALE GENOMIC DNA]</scope>
    <source>
        <strain evidence="2 3">NP11</strain>
    </source>
</reference>
<dbReference type="Proteomes" id="UP000016926">
    <property type="component" value="Unassembled WGS sequence"/>
</dbReference>
<sequence length="143" mass="15972">MTPTHPLERRPQPCSFSHALPLAHLAVLTAARRAVAMRREPSRLARFSPSSPSLARSTSSSKPKDDQDGLLLHRKLDMHLRIQLRLQKVISLSLCTLLVKLLARRDLASSFSPSLSIKSSSRLFCKPTTPHTCFRDVARAYSC</sequence>
<accession>M7XXA0</accession>
<proteinExistence type="predicted"/>
<keyword evidence="3" id="KW-1185">Reference proteome</keyword>
<dbReference type="AlphaFoldDB" id="M7XXA0"/>
<organism evidence="2 3">
    <name type="scientific">Rhodotorula toruloides (strain NP11)</name>
    <name type="common">Yeast</name>
    <name type="synonym">Rhodosporidium toruloides</name>
    <dbReference type="NCBI Taxonomy" id="1130832"/>
    <lineage>
        <taxon>Eukaryota</taxon>
        <taxon>Fungi</taxon>
        <taxon>Dikarya</taxon>
        <taxon>Basidiomycota</taxon>
        <taxon>Pucciniomycotina</taxon>
        <taxon>Microbotryomycetes</taxon>
        <taxon>Sporidiobolales</taxon>
        <taxon>Sporidiobolaceae</taxon>
        <taxon>Rhodotorula</taxon>
    </lineage>
</organism>
<dbReference type="RefSeq" id="XP_016276002.1">
    <property type="nucleotide sequence ID" value="XM_016418726.1"/>
</dbReference>
<evidence type="ECO:0000313" key="3">
    <source>
        <dbReference type="Proteomes" id="UP000016926"/>
    </source>
</evidence>
<feature type="compositionally biased region" description="Low complexity" evidence="1">
    <location>
        <begin position="44"/>
        <end position="61"/>
    </location>
</feature>
<dbReference type="EMBL" id="KB722644">
    <property type="protein sequence ID" value="EMS24883.1"/>
    <property type="molecule type" value="Genomic_DNA"/>
</dbReference>
<name>M7XXA0_RHOT1</name>
<evidence type="ECO:0000256" key="1">
    <source>
        <dbReference type="SAM" id="MobiDB-lite"/>
    </source>
</evidence>
<protein>
    <submittedName>
        <fullName evidence="2">Uncharacterized protein</fullName>
    </submittedName>
</protein>
<evidence type="ECO:0000313" key="2">
    <source>
        <dbReference type="EMBL" id="EMS24883.1"/>
    </source>
</evidence>
<feature type="region of interest" description="Disordered" evidence="1">
    <location>
        <begin position="39"/>
        <end position="68"/>
    </location>
</feature>
<dbReference type="HOGENOM" id="CLU_1807298_0_0_1"/>
<gene>
    <name evidence="2" type="ORF">RHTO_05063</name>
</gene>